<name>A0A5B7EPP5_PORTR</name>
<dbReference type="AlphaFoldDB" id="A0A5B7EPP5"/>
<dbReference type="Proteomes" id="UP000324222">
    <property type="component" value="Unassembled WGS sequence"/>
</dbReference>
<accession>A0A5B7EPP5</accession>
<keyword evidence="2" id="KW-1185">Reference proteome</keyword>
<gene>
    <name evidence="1" type="ORF">E2C01_027749</name>
</gene>
<organism evidence="1 2">
    <name type="scientific">Portunus trituberculatus</name>
    <name type="common">Swimming crab</name>
    <name type="synonym">Neptunus trituberculatus</name>
    <dbReference type="NCBI Taxonomy" id="210409"/>
    <lineage>
        <taxon>Eukaryota</taxon>
        <taxon>Metazoa</taxon>
        <taxon>Ecdysozoa</taxon>
        <taxon>Arthropoda</taxon>
        <taxon>Crustacea</taxon>
        <taxon>Multicrustacea</taxon>
        <taxon>Malacostraca</taxon>
        <taxon>Eumalacostraca</taxon>
        <taxon>Eucarida</taxon>
        <taxon>Decapoda</taxon>
        <taxon>Pleocyemata</taxon>
        <taxon>Brachyura</taxon>
        <taxon>Eubrachyura</taxon>
        <taxon>Portunoidea</taxon>
        <taxon>Portunidae</taxon>
        <taxon>Portuninae</taxon>
        <taxon>Portunus</taxon>
    </lineage>
</organism>
<evidence type="ECO:0000313" key="1">
    <source>
        <dbReference type="EMBL" id="MPC34364.1"/>
    </source>
</evidence>
<proteinExistence type="predicted"/>
<sequence>MTRIQVQQWYENVVNKVSRRVGDENMTKARQHQYPGRREEATHTFQCSSAFHGHSSPFLPAWFSSATLQPLAKEHEGRYAL</sequence>
<reference evidence="1 2" key="1">
    <citation type="submission" date="2019-05" db="EMBL/GenBank/DDBJ databases">
        <title>Another draft genome of Portunus trituberculatus and its Hox gene families provides insights of decapod evolution.</title>
        <authorList>
            <person name="Jeong J.-H."/>
            <person name="Song I."/>
            <person name="Kim S."/>
            <person name="Choi T."/>
            <person name="Kim D."/>
            <person name="Ryu S."/>
            <person name="Kim W."/>
        </authorList>
    </citation>
    <scope>NUCLEOTIDE SEQUENCE [LARGE SCALE GENOMIC DNA]</scope>
    <source>
        <tissue evidence="1">Muscle</tissue>
    </source>
</reference>
<evidence type="ECO:0000313" key="2">
    <source>
        <dbReference type="Proteomes" id="UP000324222"/>
    </source>
</evidence>
<protein>
    <submittedName>
        <fullName evidence="1">Uncharacterized protein</fullName>
    </submittedName>
</protein>
<comment type="caution">
    <text evidence="1">The sequence shown here is derived from an EMBL/GenBank/DDBJ whole genome shotgun (WGS) entry which is preliminary data.</text>
</comment>
<dbReference type="EMBL" id="VSRR010003037">
    <property type="protein sequence ID" value="MPC34364.1"/>
    <property type="molecule type" value="Genomic_DNA"/>
</dbReference>